<gene>
    <name evidence="1" type="ORF">ASPCADRAFT_132418</name>
</gene>
<dbReference type="PANTHER" id="PTHR38887:SF1">
    <property type="entry name" value="RAS MODIFICATION PROTEIN ERF4"/>
    <property type="match status" value="1"/>
</dbReference>
<organism evidence="1 2">
    <name type="scientific">Aspergillus carbonarius (strain ITEM 5010)</name>
    <dbReference type="NCBI Taxonomy" id="602072"/>
    <lineage>
        <taxon>Eukaryota</taxon>
        <taxon>Fungi</taxon>
        <taxon>Dikarya</taxon>
        <taxon>Ascomycota</taxon>
        <taxon>Pezizomycotina</taxon>
        <taxon>Eurotiomycetes</taxon>
        <taxon>Eurotiomycetidae</taxon>
        <taxon>Eurotiales</taxon>
        <taxon>Aspergillaceae</taxon>
        <taxon>Aspergillus</taxon>
        <taxon>Aspergillus subgen. Circumdati</taxon>
    </lineage>
</organism>
<proteinExistence type="predicted"/>
<reference evidence="2" key="1">
    <citation type="journal article" date="2017" name="Genome Biol.">
        <title>Comparative genomics reveals high biological diversity and specific adaptations in the industrially and medically important fungal genus Aspergillus.</title>
        <authorList>
            <person name="de Vries R.P."/>
            <person name="Riley R."/>
            <person name="Wiebenga A."/>
            <person name="Aguilar-Osorio G."/>
            <person name="Amillis S."/>
            <person name="Uchima C.A."/>
            <person name="Anderluh G."/>
            <person name="Asadollahi M."/>
            <person name="Askin M."/>
            <person name="Barry K."/>
            <person name="Battaglia E."/>
            <person name="Bayram O."/>
            <person name="Benocci T."/>
            <person name="Braus-Stromeyer S.A."/>
            <person name="Caldana C."/>
            <person name="Canovas D."/>
            <person name="Cerqueira G.C."/>
            <person name="Chen F."/>
            <person name="Chen W."/>
            <person name="Choi C."/>
            <person name="Clum A."/>
            <person name="Dos Santos R.A."/>
            <person name="Damasio A.R."/>
            <person name="Diallinas G."/>
            <person name="Emri T."/>
            <person name="Fekete E."/>
            <person name="Flipphi M."/>
            <person name="Freyberg S."/>
            <person name="Gallo A."/>
            <person name="Gournas C."/>
            <person name="Habgood R."/>
            <person name="Hainaut M."/>
            <person name="Harispe M.L."/>
            <person name="Henrissat B."/>
            <person name="Hilden K.S."/>
            <person name="Hope R."/>
            <person name="Hossain A."/>
            <person name="Karabika E."/>
            <person name="Karaffa L."/>
            <person name="Karanyi Z."/>
            <person name="Krasevec N."/>
            <person name="Kuo A."/>
            <person name="Kusch H."/>
            <person name="LaButti K."/>
            <person name="Lagendijk E.L."/>
            <person name="Lapidus A."/>
            <person name="Levasseur A."/>
            <person name="Lindquist E."/>
            <person name="Lipzen A."/>
            <person name="Logrieco A.F."/>
            <person name="MacCabe A."/>
            <person name="Maekelae M.R."/>
            <person name="Malavazi I."/>
            <person name="Melin P."/>
            <person name="Meyer V."/>
            <person name="Mielnichuk N."/>
            <person name="Miskei M."/>
            <person name="Molnar A.P."/>
            <person name="Mule G."/>
            <person name="Ngan C.Y."/>
            <person name="Orejas M."/>
            <person name="Orosz E."/>
            <person name="Ouedraogo J.P."/>
            <person name="Overkamp K.M."/>
            <person name="Park H.-S."/>
            <person name="Perrone G."/>
            <person name="Piumi F."/>
            <person name="Punt P.J."/>
            <person name="Ram A.F."/>
            <person name="Ramon A."/>
            <person name="Rauscher S."/>
            <person name="Record E."/>
            <person name="Riano-Pachon D.M."/>
            <person name="Robert V."/>
            <person name="Roehrig J."/>
            <person name="Ruller R."/>
            <person name="Salamov A."/>
            <person name="Salih N.S."/>
            <person name="Samson R.A."/>
            <person name="Sandor E."/>
            <person name="Sanguinetti M."/>
            <person name="Schuetze T."/>
            <person name="Sepcic K."/>
            <person name="Shelest E."/>
            <person name="Sherlock G."/>
            <person name="Sophianopoulou V."/>
            <person name="Squina F.M."/>
            <person name="Sun H."/>
            <person name="Susca A."/>
            <person name="Todd R.B."/>
            <person name="Tsang A."/>
            <person name="Unkles S.E."/>
            <person name="van de Wiele N."/>
            <person name="van Rossen-Uffink D."/>
            <person name="Oliveira J.V."/>
            <person name="Vesth T.C."/>
            <person name="Visser J."/>
            <person name="Yu J.-H."/>
            <person name="Zhou M."/>
            <person name="Andersen M.R."/>
            <person name="Archer D.B."/>
            <person name="Baker S.E."/>
            <person name="Benoit I."/>
            <person name="Brakhage A.A."/>
            <person name="Braus G.H."/>
            <person name="Fischer R."/>
            <person name="Frisvad J.C."/>
            <person name="Goldman G.H."/>
            <person name="Houbraken J."/>
            <person name="Oakley B."/>
            <person name="Pocsi I."/>
            <person name="Scazzocchio C."/>
            <person name="Seiboth B."/>
            <person name="vanKuyk P.A."/>
            <person name="Wortman J."/>
            <person name="Dyer P.S."/>
            <person name="Grigoriev I.V."/>
        </authorList>
    </citation>
    <scope>NUCLEOTIDE SEQUENCE [LARGE SCALE GENOMIC DNA]</scope>
    <source>
        <strain evidence="2">ITEM 5010</strain>
    </source>
</reference>
<dbReference type="Proteomes" id="UP000188318">
    <property type="component" value="Unassembled WGS sequence"/>
</dbReference>
<evidence type="ECO:0000313" key="2">
    <source>
        <dbReference type="Proteomes" id="UP000188318"/>
    </source>
</evidence>
<sequence length="344" mass="38423">MPSHPCRFQASISSRLYILVSPCTDCFNATHLPPSGESNTDKTMAVCYEDIPPPLPPRPITIYTPPPLPKRPQRETHTDTKPLTTTITTIPSPTSTTPTLIHNQITTTFPRPSTILPKPIVIPQTAHTYHGTIHRPFTRAYSPTLTPLITPLDFLTFLDALNTVWLANPYIQAAGQAGNLLSFVPTIEFQLIALGIQTAAEYGSFVVSHIRTREYLRLANERLFNPRGLRVRVLGTEEMCRVLGKEGGELVLPRAFDDGDRDRDGGFDPRMRRMEALKDYVSPLVYEEKKRSGEAGGDNWLRRAAGMQEKWFAERQNNVLIGRQGKAVRGIGEAEVAERELLGK</sequence>
<dbReference type="VEuPathDB" id="FungiDB:ASPCADRAFT_132418"/>
<accession>A0A1R3RFY4</accession>
<protein>
    <submittedName>
        <fullName evidence="1">Uncharacterized protein</fullName>
    </submittedName>
</protein>
<dbReference type="PANTHER" id="PTHR38887">
    <property type="entry name" value="CHROMOSOME 21, WHOLE GENOME SHOTGUN SEQUENCE"/>
    <property type="match status" value="1"/>
</dbReference>
<dbReference type="EMBL" id="KV907504">
    <property type="protein sequence ID" value="OOF93384.1"/>
    <property type="molecule type" value="Genomic_DNA"/>
</dbReference>
<dbReference type="InterPro" id="IPR053221">
    <property type="entry name" value="Burnettramic_acid_biosynth"/>
</dbReference>
<dbReference type="OrthoDB" id="3068835at2759"/>
<evidence type="ECO:0000313" key="1">
    <source>
        <dbReference type="EMBL" id="OOF93384.1"/>
    </source>
</evidence>
<feature type="non-terminal residue" evidence="1">
    <location>
        <position position="344"/>
    </location>
</feature>
<dbReference type="AlphaFoldDB" id="A0A1R3RFY4"/>
<dbReference type="STRING" id="602072.A0A1R3RFY4"/>
<name>A0A1R3RFY4_ASPC5</name>
<keyword evidence="2" id="KW-1185">Reference proteome</keyword>